<feature type="domain" description="GmrSD restriction endonucleases N-terminal" evidence="1">
    <location>
        <begin position="328"/>
        <end position="485"/>
    </location>
</feature>
<reference evidence="2 3" key="1">
    <citation type="submission" date="2018-10" db="EMBL/GenBank/DDBJ databases">
        <title>Complete genome sequences of Arcobacter cryaerophilus strains ATCC 43158 and ATCC 49615.</title>
        <authorList>
            <person name="Miller W.G."/>
            <person name="Yee E."/>
            <person name="Bono J.L."/>
        </authorList>
    </citation>
    <scope>NUCLEOTIDE SEQUENCE [LARGE SCALE GENOMIC DNA]</scope>
    <source>
        <strain evidence="2 3">ATCC 43158</strain>
    </source>
</reference>
<dbReference type="InterPro" id="IPR004919">
    <property type="entry name" value="GmrSD_N"/>
</dbReference>
<dbReference type="PANTHER" id="PTHR39639">
    <property type="entry name" value="CHROMOSOME 16, WHOLE GENOME SHOTGUN SEQUENCE"/>
    <property type="match status" value="1"/>
</dbReference>
<organism evidence="2 3">
    <name type="scientific">Aliarcobacter cryaerophilus ATCC 43158</name>
    <dbReference type="NCBI Taxonomy" id="1032070"/>
    <lineage>
        <taxon>Bacteria</taxon>
        <taxon>Pseudomonadati</taxon>
        <taxon>Campylobacterota</taxon>
        <taxon>Epsilonproteobacteria</taxon>
        <taxon>Campylobacterales</taxon>
        <taxon>Arcobacteraceae</taxon>
        <taxon>Aliarcobacter</taxon>
    </lineage>
</organism>
<evidence type="ECO:0000313" key="3">
    <source>
        <dbReference type="Proteomes" id="UP000273809"/>
    </source>
</evidence>
<dbReference type="GeneID" id="56460273"/>
<dbReference type="KEGG" id="acre:ACRYA_0046"/>
<evidence type="ECO:0000259" key="1">
    <source>
        <dbReference type="Pfam" id="PF03235"/>
    </source>
</evidence>
<gene>
    <name evidence="2" type="ORF">ACRYA_0046</name>
</gene>
<dbReference type="EMBL" id="CP032823">
    <property type="protein sequence ID" value="AYJ79222.1"/>
    <property type="molecule type" value="Genomic_DNA"/>
</dbReference>
<dbReference type="PANTHER" id="PTHR39639:SF1">
    <property type="entry name" value="DUF262 DOMAIN-CONTAINING PROTEIN"/>
    <property type="match status" value="1"/>
</dbReference>
<sequence length="694" mass="82298">MSEAKKMYWNIPNVQVMNTDNVYNIYDKFISKVFGKDYDELKEICPIVFDKKENPSYFGQIITLINFLGLLQTRKENNKYIVEQNEFLENNMSDSQFINIYLDYSLAYFQYPRFNQNENKNMEIRKPYLLILSLLLELEKINKEEAYLTKTEFYELFKVSNNFFKSYRNINVELALNIIERRKNNFLDIQKIRVLAYDITYLRNSSLLTFESSDYTIDEDFAFGLSKEYGVISKIKWLLRDEIREDVCVINENLSDKENATEWAKFLNNQERFNKWKENAFINVIYNELGESGKETGIENDSSDEEIFTTPFNPDEISIQTKAVVLEGLLRRIKKNEINLKPAFQRKTVWDIERKSRLIESMMLNIPLPMFYVSSDKNNNWTVVDGLQRLSTIKEFILGNNDNNKNEYDGKGFKLRKLEFWRDLEGFNIHDSEFPGKPYNNIMETELSFTIINPDTPEEVKRNIFKRINTGGMPLTSQEIRHALYQGDSTILLEELVGNEYFLNAVEKIDDTRMSGRELILRFLSFYLRDHVHYIKDSSMDNHLSTTMRIINILNKLSFEKLQDEFKNEKNLDLNNLYMSIKKVSIKEIKKDFELAMIRNKQLFGSHTFRKSFPGKRRTSINKTLFEVFSNLLLNLDENKFSTLLKHKNEFLLEYKEKFLLTTEFSNMIGRDSHKMSSVKVRYSILSEMINKYT</sequence>
<name>A0AAD0X9H5_9BACT</name>
<dbReference type="AlphaFoldDB" id="A0AAD0X9H5"/>
<protein>
    <submittedName>
        <fullName evidence="2">DUF262 domain-containing protein</fullName>
    </submittedName>
</protein>
<evidence type="ECO:0000313" key="2">
    <source>
        <dbReference type="EMBL" id="AYJ79222.1"/>
    </source>
</evidence>
<dbReference type="RefSeq" id="WP_207796774.1">
    <property type="nucleotide sequence ID" value="NZ_CP021072.1"/>
</dbReference>
<dbReference type="Pfam" id="PF03235">
    <property type="entry name" value="GmrSD_N"/>
    <property type="match status" value="1"/>
</dbReference>
<accession>A0AAD0X9H5</accession>
<dbReference type="Proteomes" id="UP000273809">
    <property type="component" value="Chromosome"/>
</dbReference>
<proteinExistence type="predicted"/>